<feature type="transmembrane region" description="Helical" evidence="5">
    <location>
        <begin position="163"/>
        <end position="182"/>
    </location>
</feature>
<keyword evidence="2 5" id="KW-0812">Transmembrane</keyword>
<dbReference type="PANTHER" id="PTHR37422">
    <property type="entry name" value="TEICHURONIC ACID BIOSYNTHESIS PROTEIN TUAE"/>
    <property type="match status" value="1"/>
</dbReference>
<keyword evidence="8" id="KW-1185">Reference proteome</keyword>
<feature type="transmembrane region" description="Helical" evidence="5">
    <location>
        <begin position="395"/>
        <end position="416"/>
    </location>
</feature>
<evidence type="ECO:0000313" key="7">
    <source>
        <dbReference type="EMBL" id="MFC3124576.1"/>
    </source>
</evidence>
<evidence type="ECO:0000256" key="2">
    <source>
        <dbReference type="ARBA" id="ARBA00022692"/>
    </source>
</evidence>
<feature type="transmembrane region" description="Helical" evidence="5">
    <location>
        <begin position="236"/>
        <end position="258"/>
    </location>
</feature>
<dbReference type="InterPro" id="IPR007016">
    <property type="entry name" value="O-antigen_ligase-rel_domated"/>
</dbReference>
<organism evidence="7 8">
    <name type="scientific">Teichococcus globiformis</name>
    <dbReference type="NCBI Taxonomy" id="2307229"/>
    <lineage>
        <taxon>Bacteria</taxon>
        <taxon>Pseudomonadati</taxon>
        <taxon>Pseudomonadota</taxon>
        <taxon>Alphaproteobacteria</taxon>
        <taxon>Acetobacterales</taxon>
        <taxon>Roseomonadaceae</taxon>
        <taxon>Roseomonas</taxon>
    </lineage>
</organism>
<keyword evidence="4 5" id="KW-0472">Membrane</keyword>
<accession>A0ABV7FYT2</accession>
<dbReference type="Pfam" id="PF04932">
    <property type="entry name" value="Wzy_C"/>
    <property type="match status" value="1"/>
</dbReference>
<evidence type="ECO:0000256" key="1">
    <source>
        <dbReference type="ARBA" id="ARBA00004141"/>
    </source>
</evidence>
<feature type="transmembrane region" description="Helical" evidence="5">
    <location>
        <begin position="122"/>
        <end position="143"/>
    </location>
</feature>
<dbReference type="RefSeq" id="WP_379594997.1">
    <property type="nucleotide sequence ID" value="NZ_JBHRTN010000007.1"/>
</dbReference>
<sequence>MNQAESRARLEWGAPSVPLMAAALLAPGIAVLQSKAMAPLALFTLAAMLLLGWRARGRFPMPGGAACWAALLLGSWGVTSSLWAIEPGRAVSNGLSVAGLTLLAAAAARLVGSELPDTRRRLGQAVLWGLLIGLVMAVTDHLSGSQIRAAVRGLDRIPPQLTFGLKPAASVIALMLPLLAGIGWPGRGRAAAMLLGLVLLMIVPGDTARIAAVAGLSTAALVALEQRLRPAALPRLPIWLGGGMAATVLLVPLLLGLAMGRLAPLVDRLPPSAVHRLAIWDFGLERAAQHPWLGWGMEASRALPGGDEQPEPERLARLGVRSEAMMSWFQAPHLELMPLHPHNGPLQIRIELGWIGVALAAVMWFLLGKAAAGVASPAAASGALASAFVSFLSSFGAWQSWWLCAAALALCLAAGLRPASR</sequence>
<comment type="subcellular location">
    <subcellularLocation>
        <location evidence="1">Membrane</location>
        <topology evidence="1">Multi-pass membrane protein</topology>
    </subcellularLocation>
</comment>
<dbReference type="EMBL" id="JBHRTN010000007">
    <property type="protein sequence ID" value="MFC3124576.1"/>
    <property type="molecule type" value="Genomic_DNA"/>
</dbReference>
<feature type="transmembrane region" description="Helical" evidence="5">
    <location>
        <begin position="36"/>
        <end position="53"/>
    </location>
</feature>
<evidence type="ECO:0000259" key="6">
    <source>
        <dbReference type="Pfam" id="PF04932"/>
    </source>
</evidence>
<dbReference type="Proteomes" id="UP001595593">
    <property type="component" value="Unassembled WGS sequence"/>
</dbReference>
<feature type="transmembrane region" description="Helical" evidence="5">
    <location>
        <begin position="12"/>
        <end position="30"/>
    </location>
</feature>
<protein>
    <submittedName>
        <fullName evidence="7">O-antigen ligase family protein</fullName>
    </submittedName>
</protein>
<proteinExistence type="predicted"/>
<keyword evidence="3 5" id="KW-1133">Transmembrane helix</keyword>
<evidence type="ECO:0000256" key="3">
    <source>
        <dbReference type="ARBA" id="ARBA00022989"/>
    </source>
</evidence>
<gene>
    <name evidence="7" type="ORF">ACFOD4_05825</name>
</gene>
<feature type="transmembrane region" description="Helical" evidence="5">
    <location>
        <begin position="352"/>
        <end position="375"/>
    </location>
</feature>
<comment type="caution">
    <text evidence="7">The sequence shown here is derived from an EMBL/GenBank/DDBJ whole genome shotgun (WGS) entry which is preliminary data.</text>
</comment>
<dbReference type="PANTHER" id="PTHR37422:SF23">
    <property type="entry name" value="TEICHURONIC ACID BIOSYNTHESIS PROTEIN TUAE"/>
    <property type="match status" value="1"/>
</dbReference>
<feature type="domain" description="O-antigen ligase-related" evidence="6">
    <location>
        <begin position="191"/>
        <end position="360"/>
    </location>
</feature>
<reference evidence="8" key="1">
    <citation type="journal article" date="2019" name="Int. J. Syst. Evol. Microbiol.">
        <title>The Global Catalogue of Microorganisms (GCM) 10K type strain sequencing project: providing services to taxonomists for standard genome sequencing and annotation.</title>
        <authorList>
            <consortium name="The Broad Institute Genomics Platform"/>
            <consortium name="The Broad Institute Genome Sequencing Center for Infectious Disease"/>
            <person name="Wu L."/>
            <person name="Ma J."/>
        </authorList>
    </citation>
    <scope>NUCLEOTIDE SEQUENCE [LARGE SCALE GENOMIC DNA]</scope>
    <source>
        <strain evidence="8">KCTC 52094</strain>
    </source>
</reference>
<name>A0ABV7FYT2_9PROT</name>
<evidence type="ECO:0000256" key="4">
    <source>
        <dbReference type="ARBA" id="ARBA00023136"/>
    </source>
</evidence>
<evidence type="ECO:0000256" key="5">
    <source>
        <dbReference type="SAM" id="Phobius"/>
    </source>
</evidence>
<evidence type="ECO:0000313" key="8">
    <source>
        <dbReference type="Proteomes" id="UP001595593"/>
    </source>
</evidence>
<feature type="transmembrane region" description="Helical" evidence="5">
    <location>
        <begin position="91"/>
        <end position="110"/>
    </location>
</feature>
<feature type="transmembrane region" description="Helical" evidence="5">
    <location>
        <begin position="65"/>
        <end position="85"/>
    </location>
</feature>
<dbReference type="GO" id="GO:0016874">
    <property type="term" value="F:ligase activity"/>
    <property type="evidence" value="ECO:0007669"/>
    <property type="project" value="UniProtKB-KW"/>
</dbReference>
<dbReference type="InterPro" id="IPR051533">
    <property type="entry name" value="WaaL-like"/>
</dbReference>
<feature type="transmembrane region" description="Helical" evidence="5">
    <location>
        <begin position="194"/>
        <end position="224"/>
    </location>
</feature>
<keyword evidence="7" id="KW-0436">Ligase</keyword>